<feature type="domain" description="Release factor glutamine methyltransferase N-terminal" evidence="7">
    <location>
        <begin position="20"/>
        <end position="87"/>
    </location>
</feature>
<dbReference type="EMBL" id="JBHSBN010000021">
    <property type="protein sequence ID" value="MFC4109135.1"/>
    <property type="molecule type" value="Genomic_DNA"/>
</dbReference>
<reference evidence="9" key="1">
    <citation type="journal article" date="2019" name="Int. J. Syst. Evol. Microbiol.">
        <title>The Global Catalogue of Microorganisms (GCM) 10K type strain sequencing project: providing services to taxonomists for standard genome sequencing and annotation.</title>
        <authorList>
            <consortium name="The Broad Institute Genomics Platform"/>
            <consortium name="The Broad Institute Genome Sequencing Center for Infectious Disease"/>
            <person name="Wu L."/>
            <person name="Ma J."/>
        </authorList>
    </citation>
    <scope>NUCLEOTIDE SEQUENCE [LARGE SCALE GENOMIC DNA]</scope>
    <source>
        <strain evidence="9">2902at01</strain>
    </source>
</reference>
<dbReference type="InterPro" id="IPR007848">
    <property type="entry name" value="Small_mtfrase_dom"/>
</dbReference>
<dbReference type="InterPro" id="IPR029063">
    <property type="entry name" value="SAM-dependent_MTases_sf"/>
</dbReference>
<accession>A0ABV8KSM1</accession>
<feature type="binding site" evidence="5">
    <location>
        <position position="217"/>
    </location>
    <ligand>
        <name>S-adenosyl-L-methionine</name>
        <dbReference type="ChEBI" id="CHEBI:59789"/>
    </ligand>
</feature>
<dbReference type="NCBIfam" id="TIGR00536">
    <property type="entry name" value="hemK_fam"/>
    <property type="match status" value="1"/>
</dbReference>
<name>A0ABV8KSM1_9ACTN</name>
<dbReference type="EC" id="2.1.1.297" evidence="5"/>
<evidence type="ECO:0000256" key="3">
    <source>
        <dbReference type="ARBA" id="ARBA00022691"/>
    </source>
</evidence>
<dbReference type="SUPFAM" id="SSF53335">
    <property type="entry name" value="S-adenosyl-L-methionine-dependent methyltransferases"/>
    <property type="match status" value="1"/>
</dbReference>
<dbReference type="GO" id="GO:0032259">
    <property type="term" value="P:methylation"/>
    <property type="evidence" value="ECO:0007669"/>
    <property type="project" value="UniProtKB-KW"/>
</dbReference>
<dbReference type="InterPro" id="IPR019874">
    <property type="entry name" value="RF_methyltr_PrmC"/>
</dbReference>
<dbReference type="InterPro" id="IPR040758">
    <property type="entry name" value="PrmC_N"/>
</dbReference>
<keyword evidence="1 5" id="KW-0489">Methyltransferase</keyword>
<evidence type="ECO:0000256" key="1">
    <source>
        <dbReference type="ARBA" id="ARBA00022603"/>
    </source>
</evidence>
<comment type="similarity">
    <text evidence="5">Belongs to the protein N5-glutamine methyltransferase family. PrmC subfamily.</text>
</comment>
<evidence type="ECO:0000256" key="4">
    <source>
        <dbReference type="ARBA" id="ARBA00048391"/>
    </source>
</evidence>
<evidence type="ECO:0000256" key="2">
    <source>
        <dbReference type="ARBA" id="ARBA00022679"/>
    </source>
</evidence>
<evidence type="ECO:0000313" key="8">
    <source>
        <dbReference type="EMBL" id="MFC4109135.1"/>
    </source>
</evidence>
<evidence type="ECO:0000256" key="5">
    <source>
        <dbReference type="HAMAP-Rule" id="MF_02126"/>
    </source>
</evidence>
<comment type="caution">
    <text evidence="5">Lacks conserved residue(s) required for the propagation of feature annotation.</text>
</comment>
<evidence type="ECO:0000259" key="6">
    <source>
        <dbReference type="Pfam" id="PF05175"/>
    </source>
</evidence>
<sequence>MADFPRHPTEGPDRLRASVAVARAATRLATAGIGPARAEAEQLAAYVLGVSRGRLALVDGFGAAQLHRFEELVARRARREPLQHLLGSAAFRQLELAVGPGVFVPRPETELLAGWAIEAARAATPDPAAGGRPSGSGVTVVDLCSGSGAIALAVADELPTATVLAVERSPAALAWLRRNAAERAGAGDRPIEVRAGDVTDPGLLTELSGRVDVLVCNPPYVPVGTEVGPEVADDPAEAVFGGADGLAVIRPLVDRAARLLRPGGMLGVEHDDTQGETVPALLAADGRFDRIVGHEDLTGRPRFVTARRVAGPS</sequence>
<evidence type="ECO:0000313" key="9">
    <source>
        <dbReference type="Proteomes" id="UP001595868"/>
    </source>
</evidence>
<feature type="binding site" evidence="5">
    <location>
        <begin position="217"/>
        <end position="220"/>
    </location>
    <ligand>
        <name>substrate</name>
    </ligand>
</feature>
<dbReference type="PANTHER" id="PTHR18895:SF74">
    <property type="entry name" value="MTRF1L RELEASE FACTOR GLUTAMINE METHYLTRANSFERASE"/>
    <property type="match status" value="1"/>
</dbReference>
<keyword evidence="3 5" id="KW-0949">S-adenosyl-L-methionine</keyword>
<keyword evidence="9" id="KW-1185">Reference proteome</keyword>
<dbReference type="Gene3D" id="3.40.50.150">
    <property type="entry name" value="Vaccinia Virus protein VP39"/>
    <property type="match status" value="1"/>
</dbReference>
<keyword evidence="2 5" id="KW-0808">Transferase</keyword>
<dbReference type="InterPro" id="IPR002052">
    <property type="entry name" value="DNA_methylase_N6_adenine_CS"/>
</dbReference>
<organism evidence="8 9">
    <name type="scientific">Micromonospora zhanjiangensis</name>
    <dbReference type="NCBI Taxonomy" id="1522057"/>
    <lineage>
        <taxon>Bacteria</taxon>
        <taxon>Bacillati</taxon>
        <taxon>Actinomycetota</taxon>
        <taxon>Actinomycetes</taxon>
        <taxon>Micromonosporales</taxon>
        <taxon>Micromonosporaceae</taxon>
        <taxon>Micromonospora</taxon>
    </lineage>
</organism>
<dbReference type="PROSITE" id="PS00092">
    <property type="entry name" value="N6_MTASE"/>
    <property type="match status" value="1"/>
</dbReference>
<evidence type="ECO:0000259" key="7">
    <source>
        <dbReference type="Pfam" id="PF17827"/>
    </source>
</evidence>
<proteinExistence type="inferred from homology"/>
<feature type="domain" description="Methyltransferase small" evidence="6">
    <location>
        <begin position="139"/>
        <end position="221"/>
    </location>
</feature>
<dbReference type="InterPro" id="IPR004556">
    <property type="entry name" value="HemK-like"/>
</dbReference>
<dbReference type="NCBIfam" id="TIGR03534">
    <property type="entry name" value="RF_mod_PrmC"/>
    <property type="match status" value="1"/>
</dbReference>
<comment type="caution">
    <text evidence="8">The sequence shown here is derived from an EMBL/GenBank/DDBJ whole genome shotgun (WGS) entry which is preliminary data.</text>
</comment>
<dbReference type="RefSeq" id="WP_377550184.1">
    <property type="nucleotide sequence ID" value="NZ_JBHSBN010000021.1"/>
</dbReference>
<dbReference type="PANTHER" id="PTHR18895">
    <property type="entry name" value="HEMK METHYLTRANSFERASE"/>
    <property type="match status" value="1"/>
</dbReference>
<dbReference type="CDD" id="cd02440">
    <property type="entry name" value="AdoMet_MTases"/>
    <property type="match status" value="1"/>
</dbReference>
<dbReference type="HAMAP" id="MF_02126">
    <property type="entry name" value="RF_methyltr_PrmC"/>
    <property type="match status" value="1"/>
</dbReference>
<dbReference type="Pfam" id="PF05175">
    <property type="entry name" value="MTS"/>
    <property type="match status" value="1"/>
</dbReference>
<dbReference type="Pfam" id="PF17827">
    <property type="entry name" value="PrmC_N"/>
    <property type="match status" value="1"/>
</dbReference>
<comment type="catalytic activity">
    <reaction evidence="4 5">
        <text>L-glutaminyl-[peptide chain release factor] + S-adenosyl-L-methionine = N(5)-methyl-L-glutaminyl-[peptide chain release factor] + S-adenosyl-L-homocysteine + H(+)</text>
        <dbReference type="Rhea" id="RHEA:42896"/>
        <dbReference type="Rhea" id="RHEA-COMP:10271"/>
        <dbReference type="Rhea" id="RHEA-COMP:10272"/>
        <dbReference type="ChEBI" id="CHEBI:15378"/>
        <dbReference type="ChEBI" id="CHEBI:30011"/>
        <dbReference type="ChEBI" id="CHEBI:57856"/>
        <dbReference type="ChEBI" id="CHEBI:59789"/>
        <dbReference type="ChEBI" id="CHEBI:61891"/>
        <dbReference type="EC" id="2.1.1.297"/>
    </reaction>
</comment>
<dbReference type="Proteomes" id="UP001595868">
    <property type="component" value="Unassembled WGS sequence"/>
</dbReference>
<gene>
    <name evidence="5 8" type="primary">prmC</name>
    <name evidence="8" type="ORF">ACFOX0_24790</name>
</gene>
<dbReference type="GO" id="GO:0102559">
    <property type="term" value="F:peptide chain release factor N(5)-glutamine methyltransferase activity"/>
    <property type="evidence" value="ECO:0007669"/>
    <property type="project" value="UniProtKB-EC"/>
</dbReference>
<dbReference type="Gene3D" id="1.10.8.10">
    <property type="entry name" value="DNA helicase RuvA subunit, C-terminal domain"/>
    <property type="match status" value="1"/>
</dbReference>
<dbReference type="InterPro" id="IPR050320">
    <property type="entry name" value="N5-glutamine_MTase"/>
</dbReference>
<protein>
    <recommendedName>
        <fullName evidence="5">Release factor glutamine methyltransferase</fullName>
        <shortName evidence="5">RF MTase</shortName>
        <ecNumber evidence="5">2.1.1.297</ecNumber>
    </recommendedName>
    <alternativeName>
        <fullName evidence="5">N5-glutamine methyltransferase PrmC</fullName>
    </alternativeName>
    <alternativeName>
        <fullName evidence="5">Protein-(glutamine-N5) MTase PrmC</fullName>
    </alternativeName>
    <alternativeName>
        <fullName evidence="5">Protein-glutamine N-methyltransferase PrmC</fullName>
    </alternativeName>
</protein>
<comment type="function">
    <text evidence="5">Methylates the class 1 translation termination release factors RF1/PrfA and RF2/PrfB on the glutamine residue of the universally conserved GGQ motif.</text>
</comment>
<feature type="binding site" evidence="5">
    <location>
        <position position="167"/>
    </location>
    <ligand>
        <name>S-adenosyl-L-methionine</name>
        <dbReference type="ChEBI" id="CHEBI:59789"/>
    </ligand>
</feature>